<dbReference type="InterPro" id="IPR004101">
    <property type="entry name" value="Mur_ligase_C"/>
</dbReference>
<feature type="binding site" evidence="12">
    <location>
        <position position="30"/>
    </location>
    <ligand>
        <name>UDP-N-acetyl-alpha-D-muramoyl-L-alanyl-D-glutamate</name>
        <dbReference type="ChEBI" id="CHEBI:83900"/>
    </ligand>
</feature>
<accession>A0A239CWT2</accession>
<feature type="domain" description="Mur ligase N-terminal catalytic" evidence="14">
    <location>
        <begin position="23"/>
        <end position="95"/>
    </location>
</feature>
<evidence type="ECO:0000256" key="7">
    <source>
        <dbReference type="ARBA" id="ARBA00022840"/>
    </source>
</evidence>
<dbReference type="GO" id="GO:0005524">
    <property type="term" value="F:ATP binding"/>
    <property type="evidence" value="ECO:0007669"/>
    <property type="project" value="UniProtKB-UniRule"/>
</dbReference>
<evidence type="ECO:0000256" key="2">
    <source>
        <dbReference type="ARBA" id="ARBA00005898"/>
    </source>
</evidence>
<feature type="short sequence motif" description="Meso-diaminopimelate recognition motif" evidence="12">
    <location>
        <begin position="403"/>
        <end position="406"/>
    </location>
</feature>
<dbReference type="SUPFAM" id="SSF63418">
    <property type="entry name" value="MurE/MurF N-terminal domain"/>
    <property type="match status" value="1"/>
</dbReference>
<dbReference type="GO" id="GO:0008360">
    <property type="term" value="P:regulation of cell shape"/>
    <property type="evidence" value="ECO:0007669"/>
    <property type="project" value="UniProtKB-KW"/>
</dbReference>
<dbReference type="GO" id="GO:0000287">
    <property type="term" value="F:magnesium ion binding"/>
    <property type="evidence" value="ECO:0007669"/>
    <property type="project" value="UniProtKB-UniRule"/>
</dbReference>
<comment type="cofactor">
    <cofactor evidence="12">
        <name>Mg(2+)</name>
        <dbReference type="ChEBI" id="CHEBI:18420"/>
    </cofactor>
</comment>
<keyword evidence="12" id="KW-0460">Magnesium</keyword>
<protein>
    <recommendedName>
        <fullName evidence="12">UDP-N-acetylmuramoyl-L-alanyl-D-glutamate--2,6-diaminopimelate ligase</fullName>
        <ecNumber evidence="12">6.3.2.13</ecNumber>
    </recommendedName>
    <alternativeName>
        <fullName evidence="12">Meso-A2pm-adding enzyme</fullName>
    </alternativeName>
    <alternativeName>
        <fullName evidence="12">Meso-diaminopimelate-adding enzyme</fullName>
    </alternativeName>
    <alternativeName>
        <fullName evidence="12">UDP-MurNAc-L-Ala-D-Glu:meso-diaminopimelate ligase</fullName>
    </alternativeName>
    <alternativeName>
        <fullName evidence="12">UDP-MurNAc-tripeptide synthetase</fullName>
    </alternativeName>
    <alternativeName>
        <fullName evidence="12">UDP-N-acetylmuramyl-tripeptide synthetase</fullName>
    </alternativeName>
</protein>
<comment type="subcellular location">
    <subcellularLocation>
        <location evidence="12 13">Cytoplasm</location>
    </subcellularLocation>
</comment>
<feature type="binding site" evidence="12">
    <location>
        <position position="455"/>
    </location>
    <ligand>
        <name>meso-2,6-diaminopimelate</name>
        <dbReference type="ChEBI" id="CHEBI:57791"/>
    </ligand>
</feature>
<dbReference type="Gene3D" id="3.40.1390.10">
    <property type="entry name" value="MurE/MurF, N-terminal domain"/>
    <property type="match status" value="1"/>
</dbReference>
<dbReference type="GO" id="GO:0005737">
    <property type="term" value="C:cytoplasm"/>
    <property type="evidence" value="ECO:0007669"/>
    <property type="project" value="UniProtKB-SubCell"/>
</dbReference>
<keyword evidence="3 12" id="KW-0963">Cytoplasm</keyword>
<evidence type="ECO:0000313" key="17">
    <source>
        <dbReference type="EMBL" id="SNS24570.1"/>
    </source>
</evidence>
<dbReference type="Proteomes" id="UP000198304">
    <property type="component" value="Unassembled WGS sequence"/>
</dbReference>
<dbReference type="Gene3D" id="3.90.190.20">
    <property type="entry name" value="Mur ligase, C-terminal domain"/>
    <property type="match status" value="1"/>
</dbReference>
<feature type="modified residue" description="N6-carboxylysine" evidence="12">
    <location>
        <position position="218"/>
    </location>
</feature>
<dbReference type="SUPFAM" id="SSF53244">
    <property type="entry name" value="MurD-like peptide ligases, peptide-binding domain"/>
    <property type="match status" value="1"/>
</dbReference>
<evidence type="ECO:0000256" key="13">
    <source>
        <dbReference type="RuleBase" id="RU004135"/>
    </source>
</evidence>
<dbReference type="Pfam" id="PF08245">
    <property type="entry name" value="Mur_ligase_M"/>
    <property type="match status" value="1"/>
</dbReference>
<dbReference type="OrthoDB" id="9800958at2"/>
<dbReference type="NCBIfam" id="NF001124">
    <property type="entry name" value="PRK00139.1-2"/>
    <property type="match status" value="1"/>
</dbReference>
<keyword evidence="4 12" id="KW-0436">Ligase</keyword>
<dbReference type="EC" id="6.3.2.13" evidence="12"/>
<evidence type="ECO:0000259" key="15">
    <source>
        <dbReference type="Pfam" id="PF02875"/>
    </source>
</evidence>
<keyword evidence="10 12" id="KW-0131">Cell cycle</keyword>
<evidence type="ECO:0000256" key="1">
    <source>
        <dbReference type="ARBA" id="ARBA00004752"/>
    </source>
</evidence>
<dbReference type="InterPro" id="IPR035911">
    <property type="entry name" value="MurE/MurF_N"/>
</dbReference>
<evidence type="ECO:0000256" key="10">
    <source>
        <dbReference type="ARBA" id="ARBA00023306"/>
    </source>
</evidence>
<dbReference type="Pfam" id="PF01225">
    <property type="entry name" value="Mur_ligase"/>
    <property type="match status" value="1"/>
</dbReference>
<feature type="binding site" evidence="12">
    <location>
        <begin position="403"/>
        <end position="406"/>
    </location>
    <ligand>
        <name>meso-2,6-diaminopimelate</name>
        <dbReference type="ChEBI" id="CHEBI:57791"/>
    </ligand>
</feature>
<evidence type="ECO:0000256" key="11">
    <source>
        <dbReference type="ARBA" id="ARBA00023316"/>
    </source>
</evidence>
<evidence type="ECO:0000256" key="5">
    <source>
        <dbReference type="ARBA" id="ARBA00022618"/>
    </source>
</evidence>
<dbReference type="RefSeq" id="WP_089282438.1">
    <property type="nucleotide sequence ID" value="NZ_FZOJ01000006.1"/>
</dbReference>
<evidence type="ECO:0000256" key="12">
    <source>
        <dbReference type="HAMAP-Rule" id="MF_00208"/>
    </source>
</evidence>
<evidence type="ECO:0000259" key="14">
    <source>
        <dbReference type="Pfam" id="PF01225"/>
    </source>
</evidence>
<feature type="binding site" evidence="12">
    <location>
        <position position="178"/>
    </location>
    <ligand>
        <name>UDP-N-acetyl-alpha-D-muramoyl-L-alanyl-D-glutamate</name>
        <dbReference type="ChEBI" id="CHEBI:83900"/>
    </ligand>
</feature>
<evidence type="ECO:0000256" key="6">
    <source>
        <dbReference type="ARBA" id="ARBA00022741"/>
    </source>
</evidence>
<dbReference type="Gene3D" id="3.40.1190.10">
    <property type="entry name" value="Mur-like, catalytic domain"/>
    <property type="match status" value="1"/>
</dbReference>
<evidence type="ECO:0000256" key="9">
    <source>
        <dbReference type="ARBA" id="ARBA00022984"/>
    </source>
</evidence>
<dbReference type="InterPro" id="IPR018109">
    <property type="entry name" value="Folylpolyglutamate_synth_CS"/>
</dbReference>
<organism evidence="17 18">
    <name type="scientific">Anaerovirgula multivorans</name>
    <dbReference type="NCBI Taxonomy" id="312168"/>
    <lineage>
        <taxon>Bacteria</taxon>
        <taxon>Bacillati</taxon>
        <taxon>Bacillota</taxon>
        <taxon>Clostridia</taxon>
        <taxon>Peptostreptococcales</taxon>
        <taxon>Natronincolaceae</taxon>
        <taxon>Anaerovirgula</taxon>
    </lineage>
</organism>
<dbReference type="GO" id="GO:0009252">
    <property type="term" value="P:peptidoglycan biosynthetic process"/>
    <property type="evidence" value="ECO:0007669"/>
    <property type="project" value="UniProtKB-UniRule"/>
</dbReference>
<dbReference type="NCBIfam" id="TIGR01085">
    <property type="entry name" value="murE"/>
    <property type="match status" value="1"/>
</dbReference>
<feature type="binding site" evidence="12">
    <location>
        <begin position="151"/>
        <end position="152"/>
    </location>
    <ligand>
        <name>UDP-N-acetyl-alpha-D-muramoyl-L-alanyl-D-glutamate</name>
        <dbReference type="ChEBI" id="CHEBI:83900"/>
    </ligand>
</feature>
<dbReference type="InterPro" id="IPR005761">
    <property type="entry name" value="UDP-N-AcMur-Glu-dNH2Pim_ligase"/>
</dbReference>
<sequence length="487" mass="54285">MLLKELLRDLEIEGLKGSDELSIEATTYDSRKVVNNSLFICIEGFKTDGHLYIKDAIKNGAVAVIVQKDIDIEGVTVVKVKNTRKAMAIIANDFYHRPSGTLALIGVTGTNGKTSTTYMIKKILEASGRKPGLIGTISNWIGDEKIDADRTTPESLDLQKLFRKMLENEIDSCVMEVSSHSLELQRVEKCNFQVGVFTNLTPDHLDFHPTIIDYRNAKKKLFHKTELYNIINVDDEHGRIIIDEINSLKTPILTFGVNNKADISAKNIVMTMKTVSFDMITPKYKGKIELNIPGLFTVYNALAAIAVTYAMGIEFKYIKEGLECMKGIAGRLEAVEEFKDFAVIIDYAHTPDALENVLKSVRGFVENKLITVFGCGGDRDRSKRAVMGEIAGKYSDLTIITSDNPRSEEPMQILTMIEDGISRTAGKYHVIKDRKEAISFALKSAQKGDIILIAGKGHETYQVINNNVFEFDDKKVALEVAREEGLL</sequence>
<dbReference type="HAMAP" id="MF_00208">
    <property type="entry name" value="MurE"/>
    <property type="match status" value="1"/>
</dbReference>
<dbReference type="Pfam" id="PF02875">
    <property type="entry name" value="Mur_ligase_C"/>
    <property type="match status" value="1"/>
</dbReference>
<keyword evidence="9 12" id="KW-0573">Peptidoglycan synthesis</keyword>
<feature type="binding site" evidence="12">
    <location>
        <position position="379"/>
    </location>
    <ligand>
        <name>meso-2,6-diaminopimelate</name>
        <dbReference type="ChEBI" id="CHEBI:57791"/>
    </ligand>
</feature>
<dbReference type="PANTHER" id="PTHR23135">
    <property type="entry name" value="MUR LIGASE FAMILY MEMBER"/>
    <property type="match status" value="1"/>
</dbReference>
<proteinExistence type="inferred from homology"/>
<comment type="function">
    <text evidence="12">Catalyzes the addition of meso-diaminopimelic acid to the nucleotide precursor UDP-N-acetylmuramoyl-L-alanyl-D-glutamate (UMAG) in the biosynthesis of bacterial cell-wall peptidoglycan.</text>
</comment>
<dbReference type="GO" id="GO:0008765">
    <property type="term" value="F:UDP-N-acetylmuramoylalanyl-D-glutamate-2,6-diaminopimelate ligase activity"/>
    <property type="evidence" value="ECO:0007669"/>
    <property type="project" value="UniProtKB-UniRule"/>
</dbReference>
<comment type="catalytic activity">
    <reaction evidence="12">
        <text>UDP-N-acetyl-alpha-D-muramoyl-L-alanyl-D-glutamate + meso-2,6-diaminopimelate + ATP = UDP-N-acetyl-alpha-D-muramoyl-L-alanyl-gamma-D-glutamyl-meso-2,6-diaminopimelate + ADP + phosphate + H(+)</text>
        <dbReference type="Rhea" id="RHEA:23676"/>
        <dbReference type="ChEBI" id="CHEBI:15378"/>
        <dbReference type="ChEBI" id="CHEBI:30616"/>
        <dbReference type="ChEBI" id="CHEBI:43474"/>
        <dbReference type="ChEBI" id="CHEBI:57791"/>
        <dbReference type="ChEBI" id="CHEBI:83900"/>
        <dbReference type="ChEBI" id="CHEBI:83905"/>
        <dbReference type="ChEBI" id="CHEBI:456216"/>
        <dbReference type="EC" id="6.3.2.13"/>
    </reaction>
</comment>
<name>A0A239CWT2_9FIRM</name>
<evidence type="ECO:0000313" key="18">
    <source>
        <dbReference type="Proteomes" id="UP000198304"/>
    </source>
</evidence>
<keyword evidence="5 12" id="KW-0132">Cell division</keyword>
<dbReference type="GO" id="GO:0051301">
    <property type="term" value="P:cell division"/>
    <property type="evidence" value="ECO:0007669"/>
    <property type="project" value="UniProtKB-KW"/>
</dbReference>
<dbReference type="InterPro" id="IPR036565">
    <property type="entry name" value="Mur-like_cat_sf"/>
</dbReference>
<comment type="similarity">
    <text evidence="2 12">Belongs to the MurCDEF family. MurE subfamily.</text>
</comment>
<evidence type="ECO:0000256" key="3">
    <source>
        <dbReference type="ARBA" id="ARBA00022490"/>
    </source>
</evidence>
<reference evidence="17 18" key="1">
    <citation type="submission" date="2017-06" db="EMBL/GenBank/DDBJ databases">
        <authorList>
            <person name="Kim H.J."/>
            <person name="Triplett B.A."/>
        </authorList>
    </citation>
    <scope>NUCLEOTIDE SEQUENCE [LARGE SCALE GENOMIC DNA]</scope>
    <source>
        <strain evidence="17 18">SCA</strain>
    </source>
</reference>
<evidence type="ECO:0000259" key="16">
    <source>
        <dbReference type="Pfam" id="PF08245"/>
    </source>
</evidence>
<keyword evidence="18" id="KW-1185">Reference proteome</keyword>
<feature type="domain" description="Mur ligase central" evidence="16">
    <location>
        <begin position="107"/>
        <end position="307"/>
    </location>
</feature>
<dbReference type="AlphaFoldDB" id="A0A239CWT2"/>
<dbReference type="InterPro" id="IPR036615">
    <property type="entry name" value="Mur_ligase_C_dom_sf"/>
</dbReference>
<feature type="binding site" evidence="12">
    <location>
        <begin position="109"/>
        <end position="115"/>
    </location>
    <ligand>
        <name>ATP</name>
        <dbReference type="ChEBI" id="CHEBI:30616"/>
    </ligand>
</feature>
<keyword evidence="8 12" id="KW-0133">Cell shape</keyword>
<comment type="caution">
    <text evidence="12">Lacks conserved residue(s) required for the propagation of feature annotation.</text>
</comment>
<keyword evidence="11 12" id="KW-0961">Cell wall biogenesis/degradation</keyword>
<dbReference type="EMBL" id="FZOJ01000006">
    <property type="protein sequence ID" value="SNS24570.1"/>
    <property type="molecule type" value="Genomic_DNA"/>
</dbReference>
<dbReference type="InterPro" id="IPR013221">
    <property type="entry name" value="Mur_ligase_cen"/>
</dbReference>
<dbReference type="NCBIfam" id="NF001126">
    <property type="entry name" value="PRK00139.1-4"/>
    <property type="match status" value="1"/>
</dbReference>
<feature type="binding site" evidence="12">
    <location>
        <position position="459"/>
    </location>
    <ligand>
        <name>meso-2,6-diaminopimelate</name>
        <dbReference type="ChEBI" id="CHEBI:57791"/>
    </ligand>
</feature>
<gene>
    <name evidence="12" type="primary">murE</name>
    <name evidence="17" type="ORF">SAMN05446037_1006201</name>
</gene>
<dbReference type="PANTHER" id="PTHR23135:SF4">
    <property type="entry name" value="UDP-N-ACETYLMURAMOYL-L-ALANYL-D-GLUTAMATE--2,6-DIAMINOPIMELATE LIGASE MURE HOMOLOG, CHLOROPLASTIC"/>
    <property type="match status" value="1"/>
</dbReference>
<feature type="binding site" evidence="12">
    <location>
        <position position="186"/>
    </location>
    <ligand>
        <name>UDP-N-acetyl-alpha-D-muramoyl-L-alanyl-D-glutamate</name>
        <dbReference type="ChEBI" id="CHEBI:83900"/>
    </ligand>
</feature>
<dbReference type="SUPFAM" id="SSF53623">
    <property type="entry name" value="MurD-like peptide ligases, catalytic domain"/>
    <property type="match status" value="1"/>
</dbReference>
<feature type="domain" description="Mur ligase C-terminal" evidence="15">
    <location>
        <begin position="330"/>
        <end position="457"/>
    </location>
</feature>
<dbReference type="PROSITE" id="PS01011">
    <property type="entry name" value="FOLYLPOLYGLU_SYNT_1"/>
    <property type="match status" value="1"/>
</dbReference>
<keyword evidence="7 12" id="KW-0067">ATP-binding</keyword>
<evidence type="ECO:0000256" key="4">
    <source>
        <dbReference type="ARBA" id="ARBA00022598"/>
    </source>
</evidence>
<dbReference type="UniPathway" id="UPA00219"/>
<comment type="pathway">
    <text evidence="1 12 13">Cell wall biogenesis; peptidoglycan biosynthesis.</text>
</comment>
<dbReference type="GO" id="GO:0004326">
    <property type="term" value="F:tetrahydrofolylpolyglutamate synthase activity"/>
    <property type="evidence" value="ECO:0007669"/>
    <property type="project" value="InterPro"/>
</dbReference>
<dbReference type="InterPro" id="IPR000713">
    <property type="entry name" value="Mur_ligase_N"/>
</dbReference>
<dbReference type="GO" id="GO:0071555">
    <property type="term" value="P:cell wall organization"/>
    <property type="evidence" value="ECO:0007669"/>
    <property type="project" value="UniProtKB-KW"/>
</dbReference>
<keyword evidence="6 12" id="KW-0547">Nucleotide-binding</keyword>
<evidence type="ECO:0000256" key="8">
    <source>
        <dbReference type="ARBA" id="ARBA00022960"/>
    </source>
</evidence>
<comment type="PTM">
    <text evidence="12">Carboxylation is probably crucial for Mg(2+) binding and, consequently, for the gamma-phosphate positioning of ATP.</text>
</comment>